<evidence type="ECO:0000313" key="4">
    <source>
        <dbReference type="Proteomes" id="UP000184052"/>
    </source>
</evidence>
<gene>
    <name evidence="3" type="ORF">SAMN02745751_03017</name>
</gene>
<protein>
    <submittedName>
        <fullName evidence="3">Transposase, IS605 OrfB family, central region</fullName>
    </submittedName>
</protein>
<keyword evidence="4" id="KW-1185">Reference proteome</keyword>
<dbReference type="NCBIfam" id="TIGR01766">
    <property type="entry name" value="IS200/IS605 family accessory protein TnpB-like domain"/>
    <property type="match status" value="1"/>
</dbReference>
<dbReference type="RefSeq" id="WP_139258032.1">
    <property type="nucleotide sequence ID" value="NZ_FQZL01000029.1"/>
</dbReference>
<dbReference type="InterPro" id="IPR010095">
    <property type="entry name" value="Cas12f1-like_TNB"/>
</dbReference>
<organism evidence="3 4">
    <name type="scientific">Dethiosulfatibacter aminovorans DSM 17477</name>
    <dbReference type="NCBI Taxonomy" id="1121476"/>
    <lineage>
        <taxon>Bacteria</taxon>
        <taxon>Bacillati</taxon>
        <taxon>Bacillota</taxon>
        <taxon>Tissierellia</taxon>
        <taxon>Dethiosulfatibacter</taxon>
    </lineage>
</organism>
<feature type="non-terminal residue" evidence="3">
    <location>
        <position position="1"/>
    </location>
</feature>
<dbReference type="GO" id="GO:0003677">
    <property type="term" value="F:DNA binding"/>
    <property type="evidence" value="ECO:0007669"/>
    <property type="project" value="UniProtKB-KW"/>
</dbReference>
<reference evidence="3 4" key="1">
    <citation type="submission" date="2016-11" db="EMBL/GenBank/DDBJ databases">
        <authorList>
            <person name="Jaros S."/>
            <person name="Januszkiewicz K."/>
            <person name="Wedrychowicz H."/>
        </authorList>
    </citation>
    <scope>NUCLEOTIDE SEQUENCE [LARGE SCALE GENOMIC DNA]</scope>
    <source>
        <strain evidence="3 4">DSM 17477</strain>
    </source>
</reference>
<evidence type="ECO:0000256" key="1">
    <source>
        <dbReference type="ARBA" id="ARBA00023125"/>
    </source>
</evidence>
<keyword evidence="1" id="KW-0238">DNA-binding</keyword>
<accession>A0A1M6KYX1</accession>
<sequence>YIADYCHENDINTVVVGDIRGIRENKNIGRNNQQLHSLPYKIVYSLLDYKLRLYGIEMVKQKEYYSSKCSPNSKDISKKYASKTNRKHRGLYVDGNNIYNADCVGAYNILRLYLKKMKKDHIDYGNLCSPINVTV</sequence>
<name>A0A1M6KYX1_9FIRM</name>
<proteinExistence type="predicted"/>
<dbReference type="Pfam" id="PF07282">
    <property type="entry name" value="Cas12f1-like_TNB"/>
    <property type="match status" value="1"/>
</dbReference>
<feature type="domain" description="Cas12f1-like TNB" evidence="2">
    <location>
        <begin position="44"/>
        <end position="109"/>
    </location>
</feature>
<dbReference type="OrthoDB" id="442799at2"/>
<dbReference type="STRING" id="1121476.SAMN02745751_03017"/>
<dbReference type="Proteomes" id="UP000184052">
    <property type="component" value="Unassembled WGS sequence"/>
</dbReference>
<dbReference type="AlphaFoldDB" id="A0A1M6KYX1"/>
<dbReference type="EMBL" id="FQZL01000029">
    <property type="protein sequence ID" value="SHJ64150.1"/>
    <property type="molecule type" value="Genomic_DNA"/>
</dbReference>
<evidence type="ECO:0000313" key="3">
    <source>
        <dbReference type="EMBL" id="SHJ64150.1"/>
    </source>
</evidence>
<evidence type="ECO:0000259" key="2">
    <source>
        <dbReference type="Pfam" id="PF07282"/>
    </source>
</evidence>